<dbReference type="HOGENOM" id="CLU_104814_0_0_1"/>
<reference evidence="2" key="2">
    <citation type="submission" date="2018-04" db="EMBL/GenBank/DDBJ databases">
        <title>OnivRS2 (Oryza nivara Reference Sequence Version 2).</title>
        <authorList>
            <person name="Zhang J."/>
            <person name="Kudrna D."/>
            <person name="Lee S."/>
            <person name="Talag J."/>
            <person name="Rajasekar S."/>
            <person name="Welchert J."/>
            <person name="Hsing Y.-I."/>
            <person name="Wing R.A."/>
        </authorList>
    </citation>
    <scope>NUCLEOTIDE SEQUENCE [LARGE SCALE GENOMIC DNA]</scope>
    <source>
        <strain evidence="2">SL10</strain>
    </source>
</reference>
<organism evidence="2">
    <name type="scientific">Oryza nivara</name>
    <name type="common">Indian wild rice</name>
    <name type="synonym">Oryza sativa f. spontanea</name>
    <dbReference type="NCBI Taxonomy" id="4536"/>
    <lineage>
        <taxon>Eukaryota</taxon>
        <taxon>Viridiplantae</taxon>
        <taxon>Streptophyta</taxon>
        <taxon>Embryophyta</taxon>
        <taxon>Tracheophyta</taxon>
        <taxon>Spermatophyta</taxon>
        <taxon>Magnoliopsida</taxon>
        <taxon>Liliopsida</taxon>
        <taxon>Poales</taxon>
        <taxon>Poaceae</taxon>
        <taxon>BOP clade</taxon>
        <taxon>Oryzoideae</taxon>
        <taxon>Oryzeae</taxon>
        <taxon>Oryzinae</taxon>
        <taxon>Oryza</taxon>
    </lineage>
</organism>
<dbReference type="AlphaFoldDB" id="A0A0E0GDX8"/>
<evidence type="ECO:0000313" key="2">
    <source>
        <dbReference type="EnsemblPlants" id="ONIVA02G37660.1"/>
    </source>
</evidence>
<proteinExistence type="predicted"/>
<reference evidence="2" key="1">
    <citation type="submission" date="2015-04" db="UniProtKB">
        <authorList>
            <consortium name="EnsemblPlants"/>
        </authorList>
    </citation>
    <scope>IDENTIFICATION</scope>
    <source>
        <strain evidence="2">SL10</strain>
    </source>
</reference>
<dbReference type="EnsemblPlants" id="ONIVA02G37660.1">
    <property type="protein sequence ID" value="ONIVA02G37660.1"/>
    <property type="gene ID" value="ONIVA02G37660"/>
</dbReference>
<feature type="compositionally biased region" description="Polar residues" evidence="1">
    <location>
        <begin position="24"/>
        <end position="40"/>
    </location>
</feature>
<feature type="region of interest" description="Disordered" evidence="1">
    <location>
        <begin position="23"/>
        <end position="43"/>
    </location>
</feature>
<accession>A0A0E0GDX8</accession>
<name>A0A0E0GDX8_ORYNI</name>
<dbReference type="Proteomes" id="UP000006591">
    <property type="component" value="Chromosome 2"/>
</dbReference>
<keyword evidence="3" id="KW-1185">Reference proteome</keyword>
<dbReference type="Gramene" id="ONIVA02G37660.1">
    <property type="protein sequence ID" value="ONIVA02G37660.1"/>
    <property type="gene ID" value="ONIVA02G37660"/>
</dbReference>
<evidence type="ECO:0000256" key="1">
    <source>
        <dbReference type="SAM" id="MobiDB-lite"/>
    </source>
</evidence>
<evidence type="ECO:0000313" key="3">
    <source>
        <dbReference type="Proteomes" id="UP000006591"/>
    </source>
</evidence>
<sequence>MRSRLTPSAAIAAIAAFSGDMKSKPTQSVVSGHSSLNDPSSADGGSARCLRLFRLAGWLVTFSSSHALPLTPTVTARGCSVARAGRQFYQAGGNGAASAAVSSTGCTLRAFLTAANHRVAVGTTAAAAVAASMGCTVRALLPAAHHRAAAFQPVQQTRDLLCSATSPMTMAKGNTKSPNIDSCGQYLGLLFGTYRLMKNINKIISKIKNRLRATATQLGDAALFDRPEPKG</sequence>
<protein>
    <submittedName>
        <fullName evidence="2">Uncharacterized protein</fullName>
    </submittedName>
</protein>